<accession>T2MHS2</accession>
<dbReference type="CDD" id="cd05596">
    <property type="entry name" value="STKc_ROCK"/>
    <property type="match status" value="1"/>
</dbReference>
<dbReference type="EC" id="2.7.11.1" evidence="5"/>
<keyword evidence="15" id="KW-0862">Zinc</keyword>
<keyword evidence="13" id="KW-0863">Zinc-finger</keyword>
<feature type="domain" description="Protein kinase" evidence="26">
    <location>
        <begin position="73"/>
        <end position="335"/>
    </location>
</feature>
<dbReference type="Pfam" id="PF00069">
    <property type="entry name" value="Pkinase"/>
    <property type="match status" value="1"/>
</dbReference>
<keyword evidence="6" id="KW-1003">Cell membrane</keyword>
<keyword evidence="14 30" id="KW-0418">Kinase</keyword>
<dbReference type="InterPro" id="IPR057529">
    <property type="entry name" value="MRCK/ROCK_PH"/>
</dbReference>
<dbReference type="PROSITE" id="PS50011">
    <property type="entry name" value="PROTEIN_KINASE_DOM"/>
    <property type="match status" value="1"/>
</dbReference>
<dbReference type="PROSITE" id="PS00108">
    <property type="entry name" value="PROTEIN_KINASE_ST"/>
    <property type="match status" value="1"/>
</dbReference>
<feature type="coiled-coil region" evidence="23">
    <location>
        <begin position="613"/>
        <end position="767"/>
    </location>
</feature>
<dbReference type="PANTHER" id="PTHR22988">
    <property type="entry name" value="MYOTONIC DYSTROPHY S/T KINASE-RELATED"/>
    <property type="match status" value="1"/>
</dbReference>
<feature type="region of interest" description="Disordered" evidence="24">
    <location>
        <begin position="1350"/>
        <end position="1381"/>
    </location>
</feature>
<dbReference type="PANTHER" id="PTHR22988:SF73">
    <property type="entry name" value="RHO-ASSOCIATED PROTEIN KINASE"/>
    <property type="match status" value="1"/>
</dbReference>
<feature type="domain" description="RhoBD" evidence="29">
    <location>
        <begin position="941"/>
        <end position="1014"/>
    </location>
</feature>
<dbReference type="InterPro" id="IPR002219">
    <property type="entry name" value="PKC_DAG/PE"/>
</dbReference>
<evidence type="ECO:0000259" key="29">
    <source>
        <dbReference type="PROSITE" id="PS51859"/>
    </source>
</evidence>
<evidence type="ECO:0000256" key="7">
    <source>
        <dbReference type="ARBA" id="ARBA00022490"/>
    </source>
</evidence>
<dbReference type="SUPFAM" id="SSF103652">
    <property type="entry name" value="G protein-binding domain"/>
    <property type="match status" value="1"/>
</dbReference>
<keyword evidence="8" id="KW-0723">Serine/threonine-protein kinase</keyword>
<dbReference type="InterPro" id="IPR000961">
    <property type="entry name" value="AGC-kinase_C"/>
</dbReference>
<dbReference type="GO" id="GO:1901888">
    <property type="term" value="P:regulation of cell junction assembly"/>
    <property type="evidence" value="ECO:0007669"/>
    <property type="project" value="TreeGrafter"/>
</dbReference>
<keyword evidence="18 21" id="KW-0175">Coiled coil</keyword>
<dbReference type="CDD" id="cd20813">
    <property type="entry name" value="C1_ROCK"/>
    <property type="match status" value="1"/>
</dbReference>
<dbReference type="InterPro" id="IPR000719">
    <property type="entry name" value="Prot_kinase_dom"/>
</dbReference>
<feature type="coiled-coil region" evidence="23">
    <location>
        <begin position="796"/>
        <end position="997"/>
    </location>
</feature>
<dbReference type="Pfam" id="PF08912">
    <property type="entry name" value="Rho_Binding"/>
    <property type="match status" value="1"/>
</dbReference>
<dbReference type="EMBL" id="HAAD01005596">
    <property type="protein sequence ID" value="CDG71828.1"/>
    <property type="molecule type" value="mRNA"/>
</dbReference>
<organism evidence="30">
    <name type="scientific">Hydra vulgaris</name>
    <name type="common">Hydra</name>
    <name type="synonym">Hydra attenuata</name>
    <dbReference type="NCBI Taxonomy" id="6087"/>
    <lineage>
        <taxon>Eukaryota</taxon>
        <taxon>Metazoa</taxon>
        <taxon>Cnidaria</taxon>
        <taxon>Hydrozoa</taxon>
        <taxon>Hydroidolina</taxon>
        <taxon>Anthoathecata</taxon>
        <taxon>Aplanulata</taxon>
        <taxon>Hydridae</taxon>
        <taxon>Hydra</taxon>
    </lineage>
</organism>
<comment type="subcellular location">
    <subcellularLocation>
        <location evidence="2">Cell membrane</location>
    </subcellularLocation>
    <subcellularLocation>
        <location evidence="3">Cytoplasm</location>
        <location evidence="3">Cytoskeleton</location>
    </subcellularLocation>
</comment>
<evidence type="ECO:0000256" key="9">
    <source>
        <dbReference type="ARBA" id="ARBA00022553"/>
    </source>
</evidence>
<dbReference type="SUPFAM" id="SSF57889">
    <property type="entry name" value="Cysteine-rich domain"/>
    <property type="match status" value="1"/>
</dbReference>
<evidence type="ECO:0000256" key="12">
    <source>
        <dbReference type="ARBA" id="ARBA00022741"/>
    </source>
</evidence>
<evidence type="ECO:0000259" key="25">
    <source>
        <dbReference type="PROSITE" id="PS50003"/>
    </source>
</evidence>
<dbReference type="SUPFAM" id="SSF50729">
    <property type="entry name" value="PH domain-like"/>
    <property type="match status" value="1"/>
</dbReference>
<feature type="compositionally biased region" description="Polar residues" evidence="24">
    <location>
        <begin position="1362"/>
        <end position="1374"/>
    </location>
</feature>
<dbReference type="PROSITE" id="PS50003">
    <property type="entry name" value="PH_DOMAIN"/>
    <property type="match status" value="1"/>
</dbReference>
<dbReference type="Gene3D" id="1.20.5.340">
    <property type="match status" value="1"/>
</dbReference>
<dbReference type="SMART" id="SM00133">
    <property type="entry name" value="S_TK_X"/>
    <property type="match status" value="1"/>
</dbReference>
<dbReference type="PROSITE" id="PS51859">
    <property type="entry name" value="RHO_BD"/>
    <property type="match status" value="1"/>
</dbReference>
<evidence type="ECO:0000256" key="14">
    <source>
        <dbReference type="ARBA" id="ARBA00022777"/>
    </source>
</evidence>
<evidence type="ECO:0000256" key="16">
    <source>
        <dbReference type="ARBA" id="ARBA00022840"/>
    </source>
</evidence>
<dbReference type="GO" id="GO:0000281">
    <property type="term" value="P:mitotic cytokinesis"/>
    <property type="evidence" value="ECO:0007669"/>
    <property type="project" value="TreeGrafter"/>
</dbReference>
<evidence type="ECO:0000313" key="30">
    <source>
        <dbReference type="EMBL" id="CDG71828.1"/>
    </source>
</evidence>
<evidence type="ECO:0000256" key="15">
    <source>
        <dbReference type="ARBA" id="ARBA00022833"/>
    </source>
</evidence>
<dbReference type="Gene3D" id="2.30.29.30">
    <property type="entry name" value="Pleckstrin-homology domain (PH domain)/Phosphotyrosine-binding domain (PTB)"/>
    <property type="match status" value="1"/>
</dbReference>
<dbReference type="Gene3D" id="3.30.60.20">
    <property type="match status" value="1"/>
</dbReference>
<dbReference type="GO" id="GO:0031267">
    <property type="term" value="F:small GTPase binding"/>
    <property type="evidence" value="ECO:0007669"/>
    <property type="project" value="InterPro"/>
</dbReference>
<feature type="region of interest" description="Disordered" evidence="24">
    <location>
        <begin position="1014"/>
        <end position="1036"/>
    </location>
</feature>
<dbReference type="GO" id="GO:0005886">
    <property type="term" value="C:plasma membrane"/>
    <property type="evidence" value="ECO:0007669"/>
    <property type="project" value="UniProtKB-SubCell"/>
</dbReference>
<dbReference type="Pfam" id="PF25346">
    <property type="entry name" value="PH_MRCK"/>
    <property type="match status" value="1"/>
</dbReference>
<evidence type="ECO:0000256" key="5">
    <source>
        <dbReference type="ARBA" id="ARBA00012513"/>
    </source>
</evidence>
<evidence type="ECO:0000256" key="11">
    <source>
        <dbReference type="ARBA" id="ARBA00022723"/>
    </source>
</evidence>
<evidence type="ECO:0000259" key="26">
    <source>
        <dbReference type="PROSITE" id="PS50011"/>
    </source>
</evidence>
<dbReference type="Gene3D" id="1.20.5.730">
    <property type="entry name" value="Single helix bin"/>
    <property type="match status" value="1"/>
</dbReference>
<evidence type="ECO:0000256" key="2">
    <source>
        <dbReference type="ARBA" id="ARBA00004236"/>
    </source>
</evidence>
<dbReference type="InterPro" id="IPR001849">
    <property type="entry name" value="PH_domain"/>
</dbReference>
<dbReference type="GO" id="GO:0031032">
    <property type="term" value="P:actomyosin structure organization"/>
    <property type="evidence" value="ECO:0007669"/>
    <property type="project" value="TreeGrafter"/>
</dbReference>
<evidence type="ECO:0000256" key="3">
    <source>
        <dbReference type="ARBA" id="ARBA00004245"/>
    </source>
</evidence>
<dbReference type="PROSITE" id="PS51285">
    <property type="entry name" value="AGC_KINASE_CTER"/>
    <property type="match status" value="1"/>
</dbReference>
<keyword evidence="7" id="KW-0963">Cytoplasm</keyword>
<dbReference type="CDD" id="cd01242">
    <property type="entry name" value="PH_ROCK"/>
    <property type="match status" value="1"/>
</dbReference>
<keyword evidence="16 22" id="KW-0067">ATP-binding</keyword>
<dbReference type="GO" id="GO:0007266">
    <property type="term" value="P:Rho protein signal transduction"/>
    <property type="evidence" value="ECO:0007669"/>
    <property type="project" value="UniProtKB-UniRule"/>
</dbReference>
<keyword evidence="9" id="KW-0597">Phosphoprotein</keyword>
<dbReference type="SMART" id="SM00109">
    <property type="entry name" value="C1"/>
    <property type="match status" value="1"/>
</dbReference>
<evidence type="ECO:0000256" key="1">
    <source>
        <dbReference type="ARBA" id="ARBA00001946"/>
    </source>
</evidence>
<keyword evidence="10" id="KW-0808">Transferase</keyword>
<dbReference type="FunFam" id="1.10.510.10:FF:000047">
    <property type="entry name" value="Rho-associated protein kinase 1"/>
    <property type="match status" value="1"/>
</dbReference>
<comment type="similarity">
    <text evidence="4">Belongs to the protein kinase superfamily. AGC Ser/Thr protein kinase family.</text>
</comment>
<keyword evidence="19" id="KW-0472">Membrane</keyword>
<dbReference type="OrthoDB" id="10047816at2759"/>
<dbReference type="GO" id="GO:0005524">
    <property type="term" value="F:ATP binding"/>
    <property type="evidence" value="ECO:0007669"/>
    <property type="project" value="UniProtKB-UniRule"/>
</dbReference>
<dbReference type="InterPro" id="IPR017441">
    <property type="entry name" value="Protein_kinase_ATP_BS"/>
</dbReference>
<dbReference type="PROSITE" id="PS50081">
    <property type="entry name" value="ZF_DAG_PE_2"/>
    <property type="match status" value="1"/>
</dbReference>
<comment type="cofactor">
    <cofactor evidence="1">
        <name>Mg(2+)</name>
        <dbReference type="ChEBI" id="CHEBI:18420"/>
    </cofactor>
</comment>
<dbReference type="GO" id="GO:0005737">
    <property type="term" value="C:cytoplasm"/>
    <property type="evidence" value="ECO:0007669"/>
    <property type="project" value="TreeGrafter"/>
</dbReference>
<dbReference type="Gene3D" id="1.10.510.10">
    <property type="entry name" value="Transferase(Phosphotransferase) domain 1"/>
    <property type="match status" value="1"/>
</dbReference>
<feature type="domain" description="AGC-kinase C-terminal" evidence="28">
    <location>
        <begin position="338"/>
        <end position="407"/>
    </location>
</feature>
<feature type="domain" description="Phorbol-ester/DAG-type" evidence="27">
    <location>
        <begin position="1237"/>
        <end position="1292"/>
    </location>
</feature>
<evidence type="ECO:0000256" key="4">
    <source>
        <dbReference type="ARBA" id="ARBA00009903"/>
    </source>
</evidence>
<evidence type="ECO:0000256" key="18">
    <source>
        <dbReference type="ARBA" id="ARBA00023054"/>
    </source>
</evidence>
<keyword evidence="12 22" id="KW-0547">Nucleotide-binding</keyword>
<dbReference type="GO" id="GO:0072518">
    <property type="term" value="F:Rho-dependent protein serine/threonine kinase activity"/>
    <property type="evidence" value="ECO:0007669"/>
    <property type="project" value="TreeGrafter"/>
</dbReference>
<keyword evidence="17" id="KW-0460">Magnesium</keyword>
<reference evidence="30" key="1">
    <citation type="journal article" date="2013" name="Genome Biol. Evol.">
        <title>Punctuated emergences of genetic and phenotypic innovations in eumetazoan, bilaterian, euteleostome, and hominidae ancestors.</title>
        <authorList>
            <person name="Wenger Y."/>
            <person name="Galliot B."/>
        </authorList>
    </citation>
    <scope>NUCLEOTIDE SEQUENCE</scope>
    <source>
        <tissue evidence="30">Whole animals</tissue>
    </source>
</reference>
<dbReference type="GO" id="GO:0008270">
    <property type="term" value="F:zinc ion binding"/>
    <property type="evidence" value="ECO:0007669"/>
    <property type="project" value="UniProtKB-KW"/>
</dbReference>
<dbReference type="InterPro" id="IPR011009">
    <property type="entry name" value="Kinase-like_dom_sf"/>
</dbReference>
<feature type="coiled-coil region" evidence="23">
    <location>
        <begin position="407"/>
        <end position="549"/>
    </location>
</feature>
<dbReference type="SUPFAM" id="SSF56112">
    <property type="entry name" value="Protein kinase-like (PK-like)"/>
    <property type="match status" value="1"/>
</dbReference>
<evidence type="ECO:0000256" key="8">
    <source>
        <dbReference type="ARBA" id="ARBA00022527"/>
    </source>
</evidence>
<evidence type="ECO:0000256" key="17">
    <source>
        <dbReference type="ARBA" id="ARBA00022842"/>
    </source>
</evidence>
<name>T2MHS2_HYDVU</name>
<dbReference type="InterPro" id="IPR011993">
    <property type="entry name" value="PH-like_dom_sf"/>
</dbReference>
<evidence type="ECO:0000256" key="10">
    <source>
        <dbReference type="ARBA" id="ARBA00022679"/>
    </source>
</evidence>
<dbReference type="FunFam" id="3.30.200.20:FF:000072">
    <property type="entry name" value="Rho-associated protein kinase 2"/>
    <property type="match status" value="1"/>
</dbReference>
<dbReference type="InterPro" id="IPR046349">
    <property type="entry name" value="C1-like_sf"/>
</dbReference>
<evidence type="ECO:0000256" key="20">
    <source>
        <dbReference type="ARBA" id="ARBA00023212"/>
    </source>
</evidence>
<dbReference type="FunFam" id="2.30.29.30:FF:000308">
    <property type="entry name" value="Rho-associated protein kinase 1"/>
    <property type="match status" value="1"/>
</dbReference>
<proteinExistence type="evidence at transcript level"/>
<evidence type="ECO:0000256" key="6">
    <source>
        <dbReference type="ARBA" id="ARBA00022475"/>
    </source>
</evidence>
<dbReference type="GO" id="GO:0048598">
    <property type="term" value="P:embryonic morphogenesis"/>
    <property type="evidence" value="ECO:0007669"/>
    <property type="project" value="TreeGrafter"/>
</dbReference>
<dbReference type="SMART" id="SM00220">
    <property type="entry name" value="S_TKc"/>
    <property type="match status" value="1"/>
</dbReference>
<dbReference type="InterPro" id="IPR008271">
    <property type="entry name" value="Ser/Thr_kinase_AS"/>
</dbReference>
<evidence type="ECO:0000256" key="21">
    <source>
        <dbReference type="PROSITE-ProRule" id="PRU01206"/>
    </source>
</evidence>
<dbReference type="InterPro" id="IPR015008">
    <property type="entry name" value="ROCK_Rho-bd_dom"/>
</dbReference>
<keyword evidence="11" id="KW-0479">Metal-binding</keyword>
<dbReference type="InterPro" id="IPR050839">
    <property type="entry name" value="Rho-assoc_Ser/Thr_Kinase"/>
</dbReference>
<evidence type="ECO:0000259" key="27">
    <source>
        <dbReference type="PROSITE" id="PS50081"/>
    </source>
</evidence>
<evidence type="ECO:0000256" key="23">
    <source>
        <dbReference type="SAM" id="Coils"/>
    </source>
</evidence>
<dbReference type="Gene3D" id="3.30.200.20">
    <property type="entry name" value="Phosphorylase Kinase, domain 1"/>
    <property type="match status" value="1"/>
</dbReference>
<evidence type="ECO:0000256" key="22">
    <source>
        <dbReference type="PROSITE-ProRule" id="PRU10141"/>
    </source>
</evidence>
<keyword evidence="20" id="KW-0206">Cytoskeleton</keyword>
<dbReference type="GO" id="GO:0005856">
    <property type="term" value="C:cytoskeleton"/>
    <property type="evidence" value="ECO:0007669"/>
    <property type="project" value="UniProtKB-SubCell"/>
</dbReference>
<dbReference type="CDD" id="cd22250">
    <property type="entry name" value="ROCK_SBD"/>
    <property type="match status" value="1"/>
</dbReference>
<evidence type="ECO:0000256" key="19">
    <source>
        <dbReference type="ARBA" id="ARBA00023136"/>
    </source>
</evidence>
<evidence type="ECO:0000256" key="24">
    <source>
        <dbReference type="SAM" id="MobiDB-lite"/>
    </source>
</evidence>
<gene>
    <name evidence="30" type="primary">ROCK2</name>
</gene>
<dbReference type="GO" id="GO:0030866">
    <property type="term" value="P:cortical actin cytoskeleton organization"/>
    <property type="evidence" value="ECO:0007669"/>
    <property type="project" value="TreeGrafter"/>
</dbReference>
<evidence type="ECO:0000259" key="28">
    <source>
        <dbReference type="PROSITE" id="PS51285"/>
    </source>
</evidence>
<dbReference type="PROSITE" id="PS00107">
    <property type="entry name" value="PROTEIN_KINASE_ATP"/>
    <property type="match status" value="1"/>
</dbReference>
<protein>
    <recommendedName>
        <fullName evidence="5">non-specific serine/threonine protein kinase</fullName>
        <ecNumber evidence="5">2.7.11.1</ecNumber>
    </recommendedName>
</protein>
<sequence>MTGLEKRYQSLSEKLCKPTDELYIEGLLDSVTSLYYDCTSSHIRSEKNFENFLKRYASAAEEIAKSRINLKDFNEIKVIGRGAFGEVKLVRHKETKQVYAMKLLSKFEMIKRSESAFFWEERDIMAHANSEWIMAIHYAFQDEKFLYMVMDYMPGGDIINLMSGYDIPEIWARFYIMELVLAVDALHKYGFIHRDIKPDNMLLDKNGHLKLADFGTCMRMDKDGLVRSDTAVGTPDYISPEVLQSQGSQGVYGRECDYWSVGIVLYELIVGDPPFCDDSLIGTYGKIMNHKTSLQFPDYIEMSSNCKKLICGFLTTRDQRLGRNGIDDIKNQKFFQTDLWDWDNIRSTVAPVVHEMTSDDDTSNFDDIPEPDSKTSETFELSKVFAGNHLPFVGFTYSKHNRIIGDNQECSEEKDDNKDKIQNLSNRIQELEDQLKNERNSKDDSEKLIKNLKLKQQKLTTDWEEEVESRKKAEAQIRDLERAAALYKHDMRENQRKAEFEADAKKKLEAKVQELQSKLDNEYSTKEDSNKLQKKLAIVEKENNDLKEKLRIETEGNLKLKKIESDYRKTQAVADHAFKDLLEKNRLLGIAKSNIEKELMQAQVSLEAEISAVKHANDARRDCEKQNALLKDEVDQLRTKYKSDANAMQKLQDELITVEKSKASIVFELKQLKAKYEMEKTNTAKQIRKLSTEKKEKKLSEIQILEKESADIQKEREERIRIESKAANLERLMNDLQLDLKNIKQKNVRLEEEYQASQNKIDSLNSLIQEEIVKRSDIQNELNAVMSDLTTQKTKEQQLKSDCNRILDERKQLQEAYNKLKSASAADDIQMKELQDQLEAEQYFSTLYKTQVRELKEEVDERKKEVQCLQSDIQMVTEERDSLSAQLELALAKAESEELARSIAEEQISDLEKEKTMLELEIKELLAKNKADNLEKLNQLQEANERIRTLESELQDEVQKRLESIEQIKSADEEAKLKAKDDEVEALKKAVKQEQTLKIQAVNKLAEIIQRKDVSGGSKGKGNKVPSSELKKKEKENKKLQLLLQQEKEKYQSTFSKLQSQNIELNKELEKLKESLTKVMMELDSKGMVIEQLQEENKNVNKELESLRALVPVDLDPMITQQVSVKLEGWLSIPEKKLKRKFEWKKQYVVVSRQKIFFFNNEQDKATNTPSMILDIGKLFHVRSVTQGDVMRVDVKDIPKIFQILYANEGESKNPEEKTEQDQLEQDKAAVVIPFKDHQFVVMHYHMPNACDMCQRQMWHMIKPPPAVECRRCRVKCHKDHVDREEDVIQPCKVTVDLATAKDLLILANDVDEQKQWVQELSKKIIRKDVGAIKKKSTDVTTNVISRTQSTKSFKGKDKTPNRSVSVTSGTQLGQMKDLPE</sequence>
<feature type="domain" description="PH" evidence="25">
    <location>
        <begin position="1124"/>
        <end position="1326"/>
    </location>
</feature>
<evidence type="ECO:0000256" key="13">
    <source>
        <dbReference type="ARBA" id="ARBA00022771"/>
    </source>
</evidence>
<feature type="binding site" evidence="22">
    <location>
        <position position="102"/>
    </location>
    <ligand>
        <name>ATP</name>
        <dbReference type="ChEBI" id="CHEBI:30616"/>
    </ligand>
</feature>